<sequence length="647" mass="73594">MKFKDIFKVTEGMFDDPKCHVTATPLCDIKSLYLVSQFILDLMRLLYLGCTKRILEYLLSSSTHKIRLSSTHKLELVSRTALIKADIPDEFPRKMRSTEHWTCRLLSDKRDIQVQQAREYFTQFVKDATTLYGPTFISLNVHNLIHLADDVENVGYSLTELSAFPFESYLGSISAVIRSSTHIVAQYCKRLQEKETFVKKNMTIPLELEIVTTKKKEIHKIKGRKRRVESIDIVPSKWLDFDKSKARCVTKFLEEPYSEEDLELLHKLVIVDVEAPEDWPTFSVKIVGRAGTYKEALMKIKKLETEDHVLTLESEDSASEAQRQLTLAVKRQKLQMEAEKLNEELVSLDEPNEPLHVPDKSGLDVEVECQNEKLTSPTVTTKKSSVSDNAPSEEIVSPSINERTKVTKVSASSSKCKGLKANQLDKPIPGTSRSITPPSNALTDSVPVSFDLNQILDAPIFYGNVECKTPFEAAVIMRLDQLASDMIDVKQEVASLKGNQAAVTNFLADKKLVVKNTADFEGKYQIPIPLLRYENFQAFEEKLKTDDLFKKDVYLELKSNVDKVDFSVCKSIVKMMKKFFTKDLAMKFTAIRLSVKNKEKIKFRPTELCAMMEAVITKIRKEKALPIDTDAFNSSLTDVLTNISRWK</sequence>
<evidence type="ECO:0000313" key="2">
    <source>
        <dbReference type="EMBL" id="OXU21277.1"/>
    </source>
</evidence>
<reference evidence="2 3" key="1">
    <citation type="journal article" date="2017" name="Curr. Biol.">
        <title>The Evolution of Venom by Co-option of Single-Copy Genes.</title>
        <authorList>
            <person name="Martinson E.O."/>
            <person name="Mrinalini"/>
            <person name="Kelkar Y.D."/>
            <person name="Chang C.H."/>
            <person name="Werren J.H."/>
        </authorList>
    </citation>
    <scope>NUCLEOTIDE SEQUENCE [LARGE SCALE GENOMIC DNA]</scope>
    <source>
        <strain evidence="2 3">Alberta</strain>
        <tissue evidence="2">Whole body</tissue>
    </source>
</reference>
<dbReference type="OrthoDB" id="10028922at2759"/>
<evidence type="ECO:0000313" key="3">
    <source>
        <dbReference type="Proteomes" id="UP000215335"/>
    </source>
</evidence>
<dbReference type="AlphaFoldDB" id="A0A232ESI7"/>
<dbReference type="Proteomes" id="UP000215335">
    <property type="component" value="Unassembled WGS sequence"/>
</dbReference>
<dbReference type="EMBL" id="NNAY01002436">
    <property type="protein sequence ID" value="OXU21277.1"/>
    <property type="molecule type" value="Genomic_DNA"/>
</dbReference>
<gene>
    <name evidence="2" type="ORF">TSAR_005758</name>
</gene>
<feature type="compositionally biased region" description="Polar residues" evidence="1">
    <location>
        <begin position="431"/>
        <end position="440"/>
    </location>
</feature>
<dbReference type="STRING" id="543379.A0A232ESI7"/>
<feature type="region of interest" description="Disordered" evidence="1">
    <location>
        <begin position="373"/>
        <end position="394"/>
    </location>
</feature>
<feature type="compositionally biased region" description="Low complexity" evidence="1">
    <location>
        <begin position="375"/>
        <end position="387"/>
    </location>
</feature>
<dbReference type="PANTHER" id="PTHR46579">
    <property type="entry name" value="F5/8 TYPE C DOMAIN-CONTAINING PROTEIN-RELATED"/>
    <property type="match status" value="1"/>
</dbReference>
<accession>A0A232ESI7</accession>
<feature type="region of interest" description="Disordered" evidence="1">
    <location>
        <begin position="421"/>
        <end position="440"/>
    </location>
</feature>
<protein>
    <submittedName>
        <fullName evidence="2">Uncharacterized protein</fullName>
    </submittedName>
</protein>
<dbReference type="PANTHER" id="PTHR46579:SF1">
    <property type="entry name" value="F5_8 TYPE C DOMAIN-CONTAINING PROTEIN"/>
    <property type="match status" value="1"/>
</dbReference>
<organism evidence="2 3">
    <name type="scientific">Trichomalopsis sarcophagae</name>
    <dbReference type="NCBI Taxonomy" id="543379"/>
    <lineage>
        <taxon>Eukaryota</taxon>
        <taxon>Metazoa</taxon>
        <taxon>Ecdysozoa</taxon>
        <taxon>Arthropoda</taxon>
        <taxon>Hexapoda</taxon>
        <taxon>Insecta</taxon>
        <taxon>Pterygota</taxon>
        <taxon>Neoptera</taxon>
        <taxon>Endopterygota</taxon>
        <taxon>Hymenoptera</taxon>
        <taxon>Apocrita</taxon>
        <taxon>Proctotrupomorpha</taxon>
        <taxon>Chalcidoidea</taxon>
        <taxon>Pteromalidae</taxon>
        <taxon>Pteromalinae</taxon>
        <taxon>Trichomalopsis</taxon>
    </lineage>
</organism>
<evidence type="ECO:0000256" key="1">
    <source>
        <dbReference type="SAM" id="MobiDB-lite"/>
    </source>
</evidence>
<name>A0A232ESI7_9HYME</name>
<comment type="caution">
    <text evidence="2">The sequence shown here is derived from an EMBL/GenBank/DDBJ whole genome shotgun (WGS) entry which is preliminary data.</text>
</comment>
<proteinExistence type="predicted"/>
<keyword evidence="3" id="KW-1185">Reference proteome</keyword>